<keyword evidence="3" id="KW-0479">Metal-binding</keyword>
<gene>
    <name evidence="10" type="ORF">CYMTET_29845</name>
</gene>
<keyword evidence="4" id="KW-0677">Repeat</keyword>
<evidence type="ECO:0000256" key="5">
    <source>
        <dbReference type="ARBA" id="ARBA00022771"/>
    </source>
</evidence>
<evidence type="ECO:0000256" key="1">
    <source>
        <dbReference type="ARBA" id="ARBA00004906"/>
    </source>
</evidence>
<dbReference type="Proteomes" id="UP001190700">
    <property type="component" value="Unassembled WGS sequence"/>
</dbReference>
<comment type="caution">
    <text evidence="10">The sequence shown here is derived from an EMBL/GenBank/DDBJ whole genome shotgun (WGS) entry which is preliminary data.</text>
</comment>
<sequence length="527" mass="58841">MSKKSKKEVPLTVLQDTFPDAPMILIAQCLRKAQKSCSEDAVISHATELIFTELHKKEENCAKPDLLGDTLEDVSKILETFPDVDPNHAYSELEAVRAKSNRVELVAEKLLLGGYPKRRVVEELEERAAKRRRLLAFASFNVADFKDDDTNYEDTSTSVSELYAEHCEIHLSNAFPRIPLPYLKEVLASHKGHLSASFETLKADPVTFMLSCQAPTNRGKGKRKARDGPFVPLQSPRAPQDLPEEPDEGFYRELFYLKHKQDIAAYRQRARDARQAKLEAAREQNELVECGCCFQDELLLEEDVAQCSEGCLFCNECCCRAASEMVGAQRMALPCMTLGGGCKGTFTDQVLGRVLEPAIFRGLQRRRQAAEIEAANISGLVSCPFCMFAVVQEEAGPSTGRVLQCGSPECGRESCLLCRKPAHVPLRCDEVEDDLEVRMRTFVEERMTDGLLRKCHKCSKPFYKIEGCNHMTCPCGEHSCYVCGKALDVGHCTATPPPFYMPAGSMPGSPFTERWWSLLPKRAGQHG</sequence>
<dbReference type="PANTHER" id="PTHR22770">
    <property type="entry name" value="UBIQUITIN CONJUGATING ENZYME 7 INTERACTING PROTEIN-RELATED"/>
    <property type="match status" value="1"/>
</dbReference>
<dbReference type="CDD" id="cd20339">
    <property type="entry name" value="BRcat_RBR_RNF216"/>
    <property type="match status" value="1"/>
</dbReference>
<dbReference type="PANTHER" id="PTHR22770:SF47">
    <property type="entry name" value="E3 UBIQUITIN-PROTEIN LIGASE RNF216"/>
    <property type="match status" value="1"/>
</dbReference>
<name>A0AAE0FK94_9CHLO</name>
<dbReference type="EMBL" id="LGRX02017052">
    <property type="protein sequence ID" value="KAK3261239.1"/>
    <property type="molecule type" value="Genomic_DNA"/>
</dbReference>
<dbReference type="SMART" id="SM00647">
    <property type="entry name" value="IBR"/>
    <property type="match status" value="1"/>
</dbReference>
<accession>A0AAE0FK94</accession>
<dbReference type="InterPro" id="IPR002867">
    <property type="entry name" value="IBR_dom"/>
</dbReference>
<evidence type="ECO:0000256" key="4">
    <source>
        <dbReference type="ARBA" id="ARBA00022737"/>
    </source>
</evidence>
<proteinExistence type="predicted"/>
<dbReference type="Gene3D" id="1.20.120.1750">
    <property type="match status" value="1"/>
</dbReference>
<dbReference type="SUPFAM" id="SSF57850">
    <property type="entry name" value="RING/U-box"/>
    <property type="match status" value="2"/>
</dbReference>
<evidence type="ECO:0000256" key="7">
    <source>
        <dbReference type="ARBA" id="ARBA00022833"/>
    </source>
</evidence>
<dbReference type="PROSITE" id="PS51873">
    <property type="entry name" value="TRIAD"/>
    <property type="match status" value="1"/>
</dbReference>
<dbReference type="InterPro" id="IPR051628">
    <property type="entry name" value="LUBAC_E3_Ligases"/>
</dbReference>
<keyword evidence="2" id="KW-0808">Transferase</keyword>
<evidence type="ECO:0000259" key="9">
    <source>
        <dbReference type="PROSITE" id="PS51873"/>
    </source>
</evidence>
<keyword evidence="6" id="KW-0833">Ubl conjugation pathway</keyword>
<dbReference type="InterPro" id="IPR044066">
    <property type="entry name" value="TRIAD_supradom"/>
</dbReference>
<feature type="domain" description="RING-type" evidence="9">
    <location>
        <begin position="286"/>
        <end position="501"/>
    </location>
</feature>
<evidence type="ECO:0000313" key="10">
    <source>
        <dbReference type="EMBL" id="KAK3261239.1"/>
    </source>
</evidence>
<dbReference type="GO" id="GO:0016740">
    <property type="term" value="F:transferase activity"/>
    <property type="evidence" value="ECO:0007669"/>
    <property type="project" value="UniProtKB-KW"/>
</dbReference>
<protein>
    <recommendedName>
        <fullName evidence="9">RING-type domain-containing protein</fullName>
    </recommendedName>
</protein>
<evidence type="ECO:0000256" key="8">
    <source>
        <dbReference type="SAM" id="MobiDB-lite"/>
    </source>
</evidence>
<dbReference type="InterPro" id="IPR047545">
    <property type="entry name" value="BRcat_RBR_RNF216"/>
</dbReference>
<keyword evidence="11" id="KW-1185">Reference proteome</keyword>
<dbReference type="GO" id="GO:0008270">
    <property type="term" value="F:zinc ion binding"/>
    <property type="evidence" value="ECO:0007669"/>
    <property type="project" value="UniProtKB-KW"/>
</dbReference>
<evidence type="ECO:0000313" key="11">
    <source>
        <dbReference type="Proteomes" id="UP001190700"/>
    </source>
</evidence>
<dbReference type="AlphaFoldDB" id="A0AAE0FK94"/>
<comment type="pathway">
    <text evidence="1">Protein modification; protein ubiquitination.</text>
</comment>
<keyword evidence="5" id="KW-0863">Zinc-finger</keyword>
<evidence type="ECO:0000256" key="2">
    <source>
        <dbReference type="ARBA" id="ARBA00022679"/>
    </source>
</evidence>
<evidence type="ECO:0000256" key="6">
    <source>
        <dbReference type="ARBA" id="ARBA00022786"/>
    </source>
</evidence>
<dbReference type="Pfam" id="PF26200">
    <property type="entry name" value="Rcat_RNF216"/>
    <property type="match status" value="1"/>
</dbReference>
<reference evidence="10 11" key="1">
    <citation type="journal article" date="2015" name="Genome Biol. Evol.">
        <title>Comparative Genomics of a Bacterivorous Green Alga Reveals Evolutionary Causalities and Consequences of Phago-Mixotrophic Mode of Nutrition.</title>
        <authorList>
            <person name="Burns J.A."/>
            <person name="Paasch A."/>
            <person name="Narechania A."/>
            <person name="Kim E."/>
        </authorList>
    </citation>
    <scope>NUCLEOTIDE SEQUENCE [LARGE SCALE GENOMIC DNA]</scope>
    <source>
        <strain evidence="10 11">PLY_AMNH</strain>
    </source>
</reference>
<feature type="region of interest" description="Disordered" evidence="8">
    <location>
        <begin position="215"/>
        <end position="245"/>
    </location>
</feature>
<evidence type="ECO:0000256" key="3">
    <source>
        <dbReference type="ARBA" id="ARBA00022723"/>
    </source>
</evidence>
<keyword evidence="7" id="KW-0862">Zinc</keyword>
<organism evidence="10 11">
    <name type="scientific">Cymbomonas tetramitiformis</name>
    <dbReference type="NCBI Taxonomy" id="36881"/>
    <lineage>
        <taxon>Eukaryota</taxon>
        <taxon>Viridiplantae</taxon>
        <taxon>Chlorophyta</taxon>
        <taxon>Pyramimonadophyceae</taxon>
        <taxon>Pyramimonadales</taxon>
        <taxon>Pyramimonadaceae</taxon>
        <taxon>Cymbomonas</taxon>
    </lineage>
</organism>